<dbReference type="Pfam" id="PF00643">
    <property type="entry name" value="zf-B_box"/>
    <property type="match status" value="5"/>
</dbReference>
<feature type="domain" description="B box-type" evidence="3">
    <location>
        <begin position="1178"/>
        <end position="1223"/>
    </location>
</feature>
<sequence length="1919" mass="216809">MDSIQTLKHDVVQFKDRKVQLVYEECGSHSGQRCEAHCSRCNIPICMFCVINNHNGHTIKPMKDVVTELKSEIQHETRDIESNLLPLYKEMKKNTDKDIGKSTQKFNSLESDIEKLRKSWQQEVDAIFNKFCSLNKSMRENHLFVLTSHQSLLENQIQEMTKTVQQNKEIHQSNKVSEVTKHQSKLTEYKEIPTIVQQPIPSLKSNTDLGKELTIELGEYTATLKQAELPSQKDAKFSSLTTRDLLDKAKVISTFPTGVESLWRISCLGTDEAWLSGKGKTITRVDVDGFVRESVTSTCQKTPVDIAVTKNDELIYSDSDHGTVNIVKNGGSYYKWKMATDPHITSAQEVIICDLCETPARQFCNSCQVSLCLGCIGKHMDSIQTLKHEIVQFKDREVQMVYEECGSHSGQRCEAHCSRCNVPICMICVISTHNGHTIRLMKDVVCDFKSEIQHETRDIESNLLPLYKEMKENTEKDIGKLSQEFNSLESAIEKLRKSWQQEVDAIFNKFCSLIKSMRWNHLTVLTSHQSLLENQIQEMTKTVQQNKEIHQSNKVSEVTKHQSKLTEYKEIPTIVQHPIQSLNSNIDPGKELTIELGEYTATLKQAELSSERDAKFSSMSTKDLLDRAKVIATFPTGVESLWRISCTGTEEAWLSGKGKTITRVDIDGIVRESVTSTYQKTPVDIAVTKTDELIYSDSDHGTVNIVKNGVSETLITAPRGWSPKGLCSTESGDILVNMNSGVQNKGSFYNRKMATDPHITSAQEVIICDLCETPARQFCNSCQVSLCLGCIGKHMDSIQTLKHEIVQFKDRKVQLVYQECGSHSGQRCEAHCSRCNVPICMTCVISTHNGHTIRLMKDVVCDLKSEIQHETRGIESNLLPLFKEMKENTEKDIGKLSQEFNSLESDIEKLRKSWQQEVDAIFNKFCSWIKSMRWNHLTVLTSHQSLLENKIQEMTETVQQNKEIHQSNKVSDFTKHQSKLTEYKKIPTIVQQPIPSLNSNIDPGKELTIELGEYTATLKQAELSSQRDAKFSSMSTKDLLDRAKVIATFPTGVESLWRISCLGTDEAWLSGKGKTITRGDIDGIVRESVTSTCQKTPVDIAVTKNDELIYSYSDHGTVNIVKNGVSETLITAPRGWSPKGLCSTESGDILVNMNSGVQNKGSYYKWKMATDPHITSAQEVIICDLCETPARQFCNSCQVSLCLDCIGKHIDSIQTLKHDVVQFKDRKVQLVYQECGSHSGQRCEAHCSRCNVPICMICVISTHNGHTIRLMEDVVSELKSEIQHETRDIESNLLPVYKKMTENTEKDIGKLTQEFNNLESDIEKLRKSWQQEVDAIFNKVCSMIKSIRENHLTVLASHQSLLENQIQEMTKTVQQNKEIHQSNKVSEVTNHQSKLTEYKEIPTIVQQPIPSLNSNTDPGKELTIELGEYTATLKQAELSSQRDAKFSSMSTKDLLDRAKVIATSSTGVESLWRISCLGTDEAWLSGKGKTITRVDIDGCVRETVTSTCQKTPVDIAVTKNDELIYSDSDHGTVNIVKNGVSETLITAPRGWSPKGLCSTESGDILVNMNSGVQNKVVRYKNRKIAQEIFKDDNGDLIFGKDKWMLFLVENRNEDICVSDFITNSVVTIDKGSYYKWKMANDPHITWAQEVIICDLCETPARQFCNSCQVSLCLGCIGKHMDSIQTLKHEVVQFKDRKVQLVYQECGSHSGQRCEAQCSRCNVPICMICVISTHNGHTIRLMKDVVCDLKSEIQHETRDIESNLLPLYKEMKENTKMDIGKLTQEFNSLESDTEKLRKSWQQEVDAIFNKFCSLNKSIRENHLTVLTSHQSLLENQIQEMTKTVQQNKENHQSNKVSEVTKHQSKLTEYKEIPTIVQQPIPSLKSNTDPGKELTIELGEYTATLKQAELSSQKDAEFSSV</sequence>
<evidence type="ECO:0000313" key="5">
    <source>
        <dbReference type="Proteomes" id="UP000005408"/>
    </source>
</evidence>
<feature type="domain" description="B box-type" evidence="3">
    <location>
        <begin position="26"/>
        <end position="62"/>
    </location>
</feature>
<dbReference type="SMART" id="SM00336">
    <property type="entry name" value="BBOX"/>
    <property type="match status" value="9"/>
</dbReference>
<dbReference type="InterPro" id="IPR000315">
    <property type="entry name" value="Znf_B-box"/>
</dbReference>
<feature type="domain" description="B box-type" evidence="3">
    <location>
        <begin position="820"/>
        <end position="856"/>
    </location>
</feature>
<keyword evidence="2" id="KW-0175">Coiled coil</keyword>
<dbReference type="SUPFAM" id="SSF101898">
    <property type="entry name" value="NHL repeat"/>
    <property type="match status" value="1"/>
</dbReference>
<evidence type="ECO:0000256" key="1">
    <source>
        <dbReference type="PROSITE-ProRule" id="PRU00024"/>
    </source>
</evidence>
<evidence type="ECO:0000259" key="3">
    <source>
        <dbReference type="PROSITE" id="PS50119"/>
    </source>
</evidence>
<organism evidence="4 5">
    <name type="scientific">Magallana gigas</name>
    <name type="common">Pacific oyster</name>
    <name type="synonym">Crassostrea gigas</name>
    <dbReference type="NCBI Taxonomy" id="29159"/>
    <lineage>
        <taxon>Eukaryota</taxon>
        <taxon>Metazoa</taxon>
        <taxon>Spiralia</taxon>
        <taxon>Lophotrochozoa</taxon>
        <taxon>Mollusca</taxon>
        <taxon>Bivalvia</taxon>
        <taxon>Autobranchia</taxon>
        <taxon>Pteriomorphia</taxon>
        <taxon>Ostreida</taxon>
        <taxon>Ostreoidea</taxon>
        <taxon>Ostreidae</taxon>
        <taxon>Magallana</taxon>
    </lineage>
</organism>
<keyword evidence="1" id="KW-0479">Metal-binding</keyword>
<feature type="domain" description="B box-type" evidence="3">
    <location>
        <begin position="405"/>
        <end position="441"/>
    </location>
</feature>
<accession>A0A8W8M519</accession>
<feature type="coiled-coil region" evidence="2">
    <location>
        <begin position="1268"/>
        <end position="1328"/>
    </location>
</feature>
<protein>
    <recommendedName>
        <fullName evidence="3">B box-type domain-containing protein</fullName>
    </recommendedName>
</protein>
<keyword evidence="5" id="KW-1185">Reference proteome</keyword>
<keyword evidence="1" id="KW-0862">Zinc</keyword>
<dbReference type="EnsemblMetazoa" id="G31199.7">
    <property type="protein sequence ID" value="G31199.7:cds"/>
    <property type="gene ID" value="G31199"/>
</dbReference>
<feature type="domain" description="B box-type" evidence="3">
    <location>
        <begin position="763"/>
        <end position="808"/>
    </location>
</feature>
<feature type="coiled-coil region" evidence="2">
    <location>
        <begin position="886"/>
        <end position="913"/>
    </location>
</feature>
<proteinExistence type="predicted"/>
<feature type="domain" description="B box-type" evidence="3">
    <location>
        <begin position="1648"/>
        <end position="1693"/>
    </location>
</feature>
<dbReference type="GO" id="GO:0045087">
    <property type="term" value="P:innate immune response"/>
    <property type="evidence" value="ECO:0007669"/>
    <property type="project" value="TreeGrafter"/>
</dbReference>
<feature type="coiled-coil region" evidence="2">
    <location>
        <begin position="471"/>
        <end position="498"/>
    </location>
</feature>
<feature type="domain" description="B box-type" evidence="3">
    <location>
        <begin position="1235"/>
        <end position="1271"/>
    </location>
</feature>
<reference evidence="4" key="1">
    <citation type="submission" date="2022-08" db="UniProtKB">
        <authorList>
            <consortium name="EnsemblMetazoa"/>
        </authorList>
    </citation>
    <scope>IDENTIFICATION</scope>
    <source>
        <strain evidence="4">05x7-T-G4-1.051#20</strain>
    </source>
</reference>
<dbReference type="SUPFAM" id="SSF63829">
    <property type="entry name" value="Calcium-dependent phosphotriesterase"/>
    <property type="match status" value="1"/>
</dbReference>
<dbReference type="Gene3D" id="4.10.830.40">
    <property type="match status" value="3"/>
</dbReference>
<dbReference type="GO" id="GO:0005654">
    <property type="term" value="C:nucleoplasm"/>
    <property type="evidence" value="ECO:0007669"/>
    <property type="project" value="TreeGrafter"/>
</dbReference>
<evidence type="ECO:0000256" key="2">
    <source>
        <dbReference type="SAM" id="Coils"/>
    </source>
</evidence>
<dbReference type="GO" id="GO:0061630">
    <property type="term" value="F:ubiquitin protein ligase activity"/>
    <property type="evidence" value="ECO:0007669"/>
    <property type="project" value="TreeGrafter"/>
</dbReference>
<dbReference type="PANTHER" id="PTHR25462">
    <property type="entry name" value="BONUS, ISOFORM C-RELATED"/>
    <property type="match status" value="1"/>
</dbReference>
<dbReference type="SUPFAM" id="SSF57845">
    <property type="entry name" value="B-box zinc-binding domain"/>
    <property type="match status" value="5"/>
</dbReference>
<keyword evidence="1" id="KW-0863">Zinc-finger</keyword>
<dbReference type="InterPro" id="IPR047153">
    <property type="entry name" value="TRIM45/56/19-like"/>
</dbReference>
<dbReference type="PANTHER" id="PTHR25462:SF299">
    <property type="entry name" value="E3 UBIQUITIN-PROTEIN LIGASE TRIM56"/>
    <property type="match status" value="1"/>
</dbReference>
<dbReference type="Proteomes" id="UP000005408">
    <property type="component" value="Unassembled WGS sequence"/>
</dbReference>
<evidence type="ECO:0000313" key="4">
    <source>
        <dbReference type="EnsemblMetazoa" id="G31199.7:cds"/>
    </source>
</evidence>
<dbReference type="Gene3D" id="3.30.160.60">
    <property type="entry name" value="Classic Zinc Finger"/>
    <property type="match status" value="5"/>
</dbReference>
<name>A0A8W8M519_MAGGI</name>
<dbReference type="GO" id="GO:0008270">
    <property type="term" value="F:zinc ion binding"/>
    <property type="evidence" value="ECO:0007669"/>
    <property type="project" value="UniProtKB-KW"/>
</dbReference>
<feature type="coiled-coil region" evidence="2">
    <location>
        <begin position="1771"/>
        <end position="1798"/>
    </location>
</feature>
<feature type="domain" description="B box-type" evidence="3">
    <location>
        <begin position="1705"/>
        <end position="1741"/>
    </location>
</feature>
<feature type="domain" description="B box-type" evidence="3">
    <location>
        <begin position="348"/>
        <end position="393"/>
    </location>
</feature>
<dbReference type="PROSITE" id="PS50119">
    <property type="entry name" value="ZF_BBOX"/>
    <property type="match status" value="9"/>
</dbReference>
<dbReference type="GO" id="GO:0060340">
    <property type="term" value="P:positive regulation of type I interferon-mediated signaling pathway"/>
    <property type="evidence" value="ECO:0007669"/>
    <property type="project" value="TreeGrafter"/>
</dbReference>